<dbReference type="PROSITE" id="PS51450">
    <property type="entry name" value="LRR"/>
    <property type="match status" value="3"/>
</dbReference>
<evidence type="ECO:0000259" key="3">
    <source>
        <dbReference type="Pfam" id="PF23598"/>
    </source>
</evidence>
<name>A0AAP2D7H0_9BACT</name>
<gene>
    <name evidence="4" type="ORF">KK078_09705</name>
</gene>
<dbReference type="InterPro" id="IPR032675">
    <property type="entry name" value="LRR_dom_sf"/>
</dbReference>
<dbReference type="InterPro" id="IPR050216">
    <property type="entry name" value="LRR_domain-containing"/>
</dbReference>
<dbReference type="InterPro" id="IPR003591">
    <property type="entry name" value="Leu-rich_rpt_typical-subtyp"/>
</dbReference>
<dbReference type="EMBL" id="JAHESC010000011">
    <property type="protein sequence ID" value="MBT1686833.1"/>
    <property type="molecule type" value="Genomic_DNA"/>
</dbReference>
<protein>
    <submittedName>
        <fullName evidence="4">Leucine-rich repeat domain-containing protein</fullName>
    </submittedName>
</protein>
<feature type="domain" description="Disease resistance R13L4/SHOC-2-like LRR" evidence="3">
    <location>
        <begin position="247"/>
        <end position="456"/>
    </location>
</feature>
<evidence type="ECO:0000256" key="2">
    <source>
        <dbReference type="ARBA" id="ARBA00022737"/>
    </source>
</evidence>
<dbReference type="Pfam" id="PF13855">
    <property type="entry name" value="LRR_8"/>
    <property type="match status" value="1"/>
</dbReference>
<organism evidence="4 5">
    <name type="scientific">Dawidia soli</name>
    <dbReference type="NCBI Taxonomy" id="2782352"/>
    <lineage>
        <taxon>Bacteria</taxon>
        <taxon>Pseudomonadati</taxon>
        <taxon>Bacteroidota</taxon>
        <taxon>Cytophagia</taxon>
        <taxon>Cytophagales</taxon>
        <taxon>Chryseotaleaceae</taxon>
        <taxon>Dawidia</taxon>
    </lineage>
</organism>
<evidence type="ECO:0000313" key="4">
    <source>
        <dbReference type="EMBL" id="MBT1686833.1"/>
    </source>
</evidence>
<dbReference type="PANTHER" id="PTHR48051">
    <property type="match status" value="1"/>
</dbReference>
<dbReference type="Gene3D" id="3.80.10.10">
    <property type="entry name" value="Ribonuclease Inhibitor"/>
    <property type="match status" value="2"/>
</dbReference>
<sequence length="571" mass="65350">MSNPLLLPYEALRARIDAKLYNDIDVLSHDHVLFFEGDTRLTETLDKDWAQSLLQTLDAEASADDLLIVVNGNLTVEGDIAIGDYHPCLLVIGNVACEVLVSGDDTIFITGDAHITHAFYGYYNDGSIQIDGTTHVPYVINSDHSSGITPSGAILINAYSDHHDFFDYDYLSGALPEVVVPEALNKGTFDAWKFIEWVRAGQSPFVEGAKPMRIANAEALEKLVSGTIKAVQELDWSDRNERKFPDAILRLRYLRKLDLSKNPITELPADLDRLENLEELHLESCRLTHLPDSIGNLKKLRVLTMSGNHDMTTLPETLANLEQLTVLKVNYMPLNFPASFARLDRLEEISLYQCYTDKTQPAPFPEFITRLKNLKRLDLRENWLASIPESFLQVQTLEEFVWTGGRTKAPNLIDYAQFKNLKKLVISRKFAAWKDIVFTITSLEHLSIDRNKEDKQYFGQDMLDLWIEMMPEQDEESRKHLEWMLAHKQAEPDGRFSVLLNPGMKPEELRGISKLEKLKSLDLSFNHLTGLPEEFFQLKNLEYIDLQYNKFTDDVKERITRTFPTANIVWQ</sequence>
<dbReference type="AlphaFoldDB" id="A0AAP2D7H0"/>
<keyword evidence="1" id="KW-0433">Leucine-rich repeat</keyword>
<dbReference type="InterPro" id="IPR001611">
    <property type="entry name" value="Leu-rich_rpt"/>
</dbReference>
<dbReference type="GO" id="GO:0005737">
    <property type="term" value="C:cytoplasm"/>
    <property type="evidence" value="ECO:0007669"/>
    <property type="project" value="TreeGrafter"/>
</dbReference>
<dbReference type="PANTHER" id="PTHR48051:SF1">
    <property type="entry name" value="RAS SUPPRESSOR PROTEIN 1"/>
    <property type="match status" value="1"/>
</dbReference>
<keyword evidence="5" id="KW-1185">Reference proteome</keyword>
<dbReference type="InterPro" id="IPR055414">
    <property type="entry name" value="LRR_R13L4/SHOC2-like"/>
</dbReference>
<dbReference type="Proteomes" id="UP001319180">
    <property type="component" value="Unassembled WGS sequence"/>
</dbReference>
<proteinExistence type="predicted"/>
<keyword evidence="2" id="KW-0677">Repeat</keyword>
<dbReference type="Pfam" id="PF23598">
    <property type="entry name" value="LRR_14"/>
    <property type="match status" value="1"/>
</dbReference>
<comment type="caution">
    <text evidence="4">The sequence shown here is derived from an EMBL/GenBank/DDBJ whole genome shotgun (WGS) entry which is preliminary data.</text>
</comment>
<evidence type="ECO:0000256" key="1">
    <source>
        <dbReference type="ARBA" id="ARBA00022614"/>
    </source>
</evidence>
<dbReference type="SUPFAM" id="SSF52058">
    <property type="entry name" value="L domain-like"/>
    <property type="match status" value="1"/>
</dbReference>
<accession>A0AAP2D7H0</accession>
<dbReference type="RefSeq" id="WP_254090071.1">
    <property type="nucleotide sequence ID" value="NZ_JAHESC010000011.1"/>
</dbReference>
<dbReference type="SMART" id="SM00369">
    <property type="entry name" value="LRR_TYP"/>
    <property type="match status" value="4"/>
</dbReference>
<evidence type="ECO:0000313" key="5">
    <source>
        <dbReference type="Proteomes" id="UP001319180"/>
    </source>
</evidence>
<dbReference type="SMART" id="SM00364">
    <property type="entry name" value="LRR_BAC"/>
    <property type="match status" value="5"/>
</dbReference>
<reference evidence="4 5" key="1">
    <citation type="submission" date="2021-05" db="EMBL/GenBank/DDBJ databases">
        <title>A Polyphasic approach of four new species of the genus Ohtaekwangia: Ohtaekwangia histidinii sp. nov., Ohtaekwangia cretensis sp. nov., Ohtaekwangia indiensis sp. nov., Ohtaekwangia reichenbachii sp. nov. from diverse environment.</title>
        <authorList>
            <person name="Octaviana S."/>
        </authorList>
    </citation>
    <scope>NUCLEOTIDE SEQUENCE [LARGE SCALE GENOMIC DNA]</scope>
    <source>
        <strain evidence="4 5">PWU37</strain>
    </source>
</reference>